<comment type="caution">
    <text evidence="4">The sequence shown here is derived from an EMBL/GenBank/DDBJ whole genome shotgun (WGS) entry which is preliminary data.</text>
</comment>
<dbReference type="Gene3D" id="3.30.160.60">
    <property type="entry name" value="Classic Zinc Finger"/>
    <property type="match status" value="1"/>
</dbReference>
<organism evidence="4 5">
    <name type="scientific">Mytilus galloprovincialis</name>
    <name type="common">Mediterranean mussel</name>
    <dbReference type="NCBI Taxonomy" id="29158"/>
    <lineage>
        <taxon>Eukaryota</taxon>
        <taxon>Metazoa</taxon>
        <taxon>Spiralia</taxon>
        <taxon>Lophotrochozoa</taxon>
        <taxon>Mollusca</taxon>
        <taxon>Bivalvia</taxon>
        <taxon>Autobranchia</taxon>
        <taxon>Pteriomorphia</taxon>
        <taxon>Mytilida</taxon>
        <taxon>Mytiloidea</taxon>
        <taxon>Mytilidae</taxon>
        <taxon>Mytilinae</taxon>
        <taxon>Mytilus</taxon>
    </lineage>
</organism>
<reference evidence="4" key="1">
    <citation type="submission" date="2018-11" db="EMBL/GenBank/DDBJ databases">
        <authorList>
            <person name="Alioto T."/>
            <person name="Alioto T."/>
        </authorList>
    </citation>
    <scope>NUCLEOTIDE SEQUENCE</scope>
</reference>
<dbReference type="PANTHER" id="PTHR25462">
    <property type="entry name" value="BONUS, ISOFORM C-RELATED"/>
    <property type="match status" value="1"/>
</dbReference>
<dbReference type="GO" id="GO:0061630">
    <property type="term" value="F:ubiquitin protein ligase activity"/>
    <property type="evidence" value="ECO:0007669"/>
    <property type="project" value="TreeGrafter"/>
</dbReference>
<keyword evidence="1" id="KW-0479">Metal-binding</keyword>
<keyword evidence="1" id="KW-0862">Zinc</keyword>
<gene>
    <name evidence="4" type="ORF">MGAL_10B037786</name>
</gene>
<keyword evidence="5" id="KW-1185">Reference proteome</keyword>
<dbReference type="InterPro" id="IPR011042">
    <property type="entry name" value="6-blade_b-propeller_TolB-like"/>
</dbReference>
<feature type="domain" description="B box-type" evidence="3">
    <location>
        <begin position="11"/>
        <end position="54"/>
    </location>
</feature>
<feature type="coiled-coil region" evidence="2">
    <location>
        <begin position="120"/>
        <end position="172"/>
    </location>
</feature>
<dbReference type="GO" id="GO:0008270">
    <property type="term" value="F:zinc ion binding"/>
    <property type="evidence" value="ECO:0007669"/>
    <property type="project" value="UniProtKB-KW"/>
</dbReference>
<proteinExistence type="predicted"/>
<dbReference type="PROSITE" id="PS50119">
    <property type="entry name" value="ZF_BBOX"/>
    <property type="match status" value="1"/>
</dbReference>
<protein>
    <recommendedName>
        <fullName evidence="3">B box-type domain-containing protein</fullName>
    </recommendedName>
</protein>
<evidence type="ECO:0000313" key="5">
    <source>
        <dbReference type="Proteomes" id="UP000596742"/>
    </source>
</evidence>
<evidence type="ECO:0000256" key="1">
    <source>
        <dbReference type="PROSITE-ProRule" id="PRU00024"/>
    </source>
</evidence>
<dbReference type="Proteomes" id="UP000596742">
    <property type="component" value="Unassembled WGS sequence"/>
</dbReference>
<keyword evidence="1" id="KW-0863">Zinc-finger</keyword>
<sequence>MATSCDTLCGVCEIQHKTKDAEYWCPECEQGLCLKCLNYHNALKSSRNHEVIPVENYKQLPPSISSIQQHCSDHHRKFQIYCPQHESLCCPLCISSHHINCVGMLSMEEVIETSKTSSLLESMEQRLKDVMKNAKTIINDRKRNLSSIGDQYKKFQSKIKKMRDKINRLLDILVKQSLKDLQATEKSISNQIETVITNVTLNYEHASQLKNEIDTIRKYASNLQAFLGAKTLEEDIKKKENFIQSLSDGSSLQQISISFEFDDEVSEVLSFQQLGSVSKETRSSLVVSKKTTDRQAQIVRMPVAASRSIQDIKLTRQKEMILPENITGCWINPLGKFIFAKSTELIIFREDGKSNTVIDTHHLCPVDVTCIDDITVAVSFYAVLVIQIINIMSKKVVKTINTLGSCSGIIHQDNKLLCCEFSKGIWMVDLSNTNNSILIKDEALENINYITASVDRLYYTNRNKIYCYSLRGKKLWKFKDSTILMNISGLAIDKHSTIYVASRGNNSIFVISPNGKNVRRILEKGDAIADPRGLFINEENDTLLVTNYNGTAFLYKVIFYMFLL</sequence>
<name>A0A8B6EBG5_MYTGA</name>
<accession>A0A8B6EBG5</accession>
<dbReference type="InterPro" id="IPR047153">
    <property type="entry name" value="TRIM45/56/19-like"/>
</dbReference>
<evidence type="ECO:0000256" key="2">
    <source>
        <dbReference type="SAM" id="Coils"/>
    </source>
</evidence>
<dbReference type="EMBL" id="UYJE01004865">
    <property type="protein sequence ID" value="VDI32074.1"/>
    <property type="molecule type" value="Genomic_DNA"/>
</dbReference>
<dbReference type="AlphaFoldDB" id="A0A8B6EBG5"/>
<dbReference type="Gene3D" id="2.120.10.30">
    <property type="entry name" value="TolB, C-terminal domain"/>
    <property type="match status" value="1"/>
</dbReference>
<evidence type="ECO:0000313" key="4">
    <source>
        <dbReference type="EMBL" id="VDI32074.1"/>
    </source>
</evidence>
<keyword evidence="2" id="KW-0175">Coiled coil</keyword>
<dbReference type="InterPro" id="IPR000315">
    <property type="entry name" value="Znf_B-box"/>
</dbReference>
<dbReference type="SUPFAM" id="SSF58100">
    <property type="entry name" value="Bacterial hemolysins"/>
    <property type="match status" value="1"/>
</dbReference>
<dbReference type="PANTHER" id="PTHR25462:SF296">
    <property type="entry name" value="MEIOTIC P26, ISOFORM F"/>
    <property type="match status" value="1"/>
</dbReference>
<dbReference type="OrthoDB" id="6100019at2759"/>
<dbReference type="SUPFAM" id="SSF63825">
    <property type="entry name" value="YWTD domain"/>
    <property type="match status" value="1"/>
</dbReference>
<evidence type="ECO:0000259" key="3">
    <source>
        <dbReference type="PROSITE" id="PS50119"/>
    </source>
</evidence>